<comment type="caution">
    <text evidence="2">The sequence shown here is derived from an EMBL/GenBank/DDBJ whole genome shotgun (WGS) entry which is preliminary data.</text>
</comment>
<dbReference type="AlphaFoldDB" id="Q556T0"/>
<feature type="signal peptide" evidence="1">
    <location>
        <begin position="1"/>
        <end position="27"/>
    </location>
</feature>
<keyword evidence="4" id="KW-1185">Reference proteome</keyword>
<evidence type="ECO:0008006" key="5">
    <source>
        <dbReference type="Google" id="ProtNLM"/>
    </source>
</evidence>
<dbReference type="RefSeq" id="XP_644539.1">
    <property type="nucleotide sequence ID" value="XM_639447.1"/>
</dbReference>
<protein>
    <recommendedName>
        <fullName evidence="5">ShKT domain-containing protein</fullName>
    </recommendedName>
</protein>
<dbReference type="EMBL" id="AAFI02000009">
    <property type="protein sequence ID" value="EAL70886.1"/>
    <property type="molecule type" value="Genomic_DNA"/>
</dbReference>
<dbReference type="HOGENOM" id="CLU_2710010_0_0_1"/>
<gene>
    <name evidence="3" type="ORF">DDB_G0273337</name>
    <name evidence="2" type="ORF">DDB_G0273845</name>
</gene>
<evidence type="ECO:0000256" key="1">
    <source>
        <dbReference type="SAM" id="SignalP"/>
    </source>
</evidence>
<dbReference type="KEGG" id="ddi:DDB_G0273337"/>
<dbReference type="PaxDb" id="44689-DDB0217116"/>
<evidence type="ECO:0000313" key="3">
    <source>
        <dbReference type="EMBL" id="EAL70886.1"/>
    </source>
</evidence>
<evidence type="ECO:0000313" key="4">
    <source>
        <dbReference type="Proteomes" id="UP000002195"/>
    </source>
</evidence>
<dbReference type="KEGG" id="ddi:DDB_G0273845"/>
<dbReference type="VEuPathDB" id="AmoebaDB:DDB_G0273337"/>
<dbReference type="GeneID" id="8618811"/>
<feature type="chain" id="PRO_5011424132" description="ShKT domain-containing protein" evidence="1">
    <location>
        <begin position="28"/>
        <end position="73"/>
    </location>
</feature>
<reference evidence="2" key="3">
    <citation type="submission" date="2009-08" db="EMBL/GenBank/DDBJ databases">
        <authorList>
            <consortium name="The Dictyostelium discoideum Sequencing Consortium"/>
            <person name="Eichinger L."/>
            <person name="Pachebat J.A."/>
            <person name="Gloeckner G."/>
            <person name="Rajandream M.-A."/>
            <person name="Sucgang R."/>
            <person name="Song J."/>
            <person name="Cox E.C."/>
            <person name="Tunggal B."/>
            <person name="Szafranski K."/>
            <person name="Konfortov B.A."/>
            <person name="Farbrother P."/>
            <person name="Bankier A.T."/>
            <person name="Lehmann R."/>
            <person name="Hamlin N."/>
            <person name="Xu Q."/>
            <person name="Davies R."/>
            <person name="Gaudet P."/>
            <person name="Fey P."/>
            <person name="Pilcher K."/>
            <person name="Chen G."/>
            <person name="Saunders D."/>
            <person name="Sodergren E."/>
            <person name="Davis P."/>
            <person name="Nie X."/>
            <person name="Kerhornou A."/>
            <person name="Hemphill L."/>
            <person name="Bason N."/>
            <person name="Berriman M."/>
            <person name="Desany B."/>
            <person name="Churcher C."/>
            <person name="Cooper J."/>
            <person name="van Driessche N."/>
            <person name="Cronin A."/>
            <person name="Goodhead I."/>
            <person name="Muzny D."/>
            <person name="Hall N."/>
            <person name="Harper D."/>
            <person name="Lindsay R."/>
            <person name="Hauser H."/>
            <person name="James K."/>
            <person name="Quiles M."/>
            <person name="Buchrieser C."/>
            <person name="Wardroper A."/>
            <person name="Thangavelu M."/>
            <person name="Johnson D."/>
            <person name="Knights A."/>
            <person name="Loulseged H."/>
            <person name="Mungall K."/>
            <person name="Price C."/>
            <person name="Ma J."/>
            <person name="Quail M."/>
            <person name="Hernandez J."/>
            <person name="Rabbinowitsch E."/>
            <person name="Steffen D."/>
            <person name="Sanders M."/>
            <person name="Weinstock G."/>
            <person name="Sharp S."/>
            <person name="Just E."/>
            <person name="Shaulsky G."/>
            <person name="Simmonds M."/>
            <person name="Tivey A."/>
            <person name="White B."/>
            <person name="Walker D."/>
            <person name="Woodward J."/>
            <person name="Winckler T."/>
            <person name="Schleicher M."/>
            <person name="Rosenthal A."/>
            <person name="Rivero F."/>
            <person name="Chisholm R.L."/>
            <person name="Gibbs R."/>
            <person name="Loomis W.F."/>
            <person name="Platzer M."/>
            <person name="Kay R.R."/>
            <person name="Williams J."/>
            <person name="Dear P.H."/>
            <person name="Noegel A.A."/>
            <person name="Barrell B."/>
            <person name="Kuspa A."/>
        </authorList>
    </citation>
    <scope>NUCLEOTIDE SEQUENCE</scope>
    <source>
        <strain evidence="2">AX4</strain>
    </source>
</reference>
<proteinExistence type="predicted"/>
<reference evidence="2 4" key="1">
    <citation type="journal article" date="2002" name="Nature">
        <title>Sequence and analysis of chromosome 2 of Dictyostelium discoideum.</title>
        <authorList>
            <consortium name="Dictyostelium Genome Sequencing Consortium"/>
            <person name="Glockner G."/>
            <person name="Eichinger L."/>
            <person name="Szafranski K."/>
            <person name="Pachebat J.A."/>
            <person name="Bankier A.T."/>
            <person name="Dear P.H."/>
            <person name="Lehmann R."/>
            <person name="Baumgart C."/>
            <person name="Parra G."/>
            <person name="Abril J.F."/>
            <person name="Guigo R."/>
            <person name="Kumpf K."/>
            <person name="Tunggal B."/>
            <person name="Cox E."/>
            <person name="Quail M.A."/>
            <person name="Platzer M."/>
            <person name="Rosenthal A."/>
            <person name="Noegel A.A."/>
        </authorList>
    </citation>
    <scope>NUCLEOTIDE SEQUENCE [LARGE SCALE GENOMIC DNA]</scope>
    <source>
        <strain evidence="2 4">AX4</strain>
    </source>
</reference>
<name>Q556T0_DICDI</name>
<dbReference type="GeneID" id="8619165"/>
<dbReference type="RefSeq" id="XP_644711.1">
    <property type="nucleotide sequence ID" value="XM_639619.1"/>
</dbReference>
<reference evidence="2 4" key="2">
    <citation type="journal article" date="2005" name="Nature">
        <title>The genome of the social amoeba Dictyostelium discoideum.</title>
        <authorList>
            <consortium name="The Dictyostelium discoideum Sequencing Consortium"/>
            <person name="Eichinger L."/>
            <person name="Pachebat J.A."/>
            <person name="Glockner G."/>
            <person name="Rajandream M.A."/>
            <person name="Sucgang R."/>
            <person name="Berriman M."/>
            <person name="Song J."/>
            <person name="Olsen R."/>
            <person name="Szafranski K."/>
            <person name="Xu Q."/>
            <person name="Tunggal B."/>
            <person name="Kummerfeld S."/>
            <person name="Madera M."/>
            <person name="Konfortov B.A."/>
            <person name="Rivero F."/>
            <person name="Bankier A.T."/>
            <person name="Lehmann R."/>
            <person name="Hamlin N."/>
            <person name="Davies R."/>
            <person name="Gaudet P."/>
            <person name="Fey P."/>
            <person name="Pilcher K."/>
            <person name="Chen G."/>
            <person name="Saunders D."/>
            <person name="Sodergren E."/>
            <person name="Davis P."/>
            <person name="Kerhornou A."/>
            <person name="Nie X."/>
            <person name="Hall N."/>
            <person name="Anjard C."/>
            <person name="Hemphill L."/>
            <person name="Bason N."/>
            <person name="Farbrother P."/>
            <person name="Desany B."/>
            <person name="Just E."/>
            <person name="Morio T."/>
            <person name="Rost R."/>
            <person name="Churcher C."/>
            <person name="Cooper J."/>
            <person name="Haydock S."/>
            <person name="van Driessche N."/>
            <person name="Cronin A."/>
            <person name="Goodhead I."/>
            <person name="Muzny D."/>
            <person name="Mourier T."/>
            <person name="Pain A."/>
            <person name="Lu M."/>
            <person name="Harper D."/>
            <person name="Lindsay R."/>
            <person name="Hauser H."/>
            <person name="James K."/>
            <person name="Quiles M."/>
            <person name="Madan Babu M."/>
            <person name="Saito T."/>
            <person name="Buchrieser C."/>
            <person name="Wardroper A."/>
            <person name="Felder M."/>
            <person name="Thangavelu M."/>
            <person name="Johnson D."/>
            <person name="Knights A."/>
            <person name="Loulseged H."/>
            <person name="Mungall K."/>
            <person name="Oliver K."/>
            <person name="Price C."/>
            <person name="Quail M.A."/>
            <person name="Urushihara H."/>
            <person name="Hernandez J."/>
            <person name="Rabbinowitsch E."/>
            <person name="Steffen D."/>
            <person name="Sanders M."/>
            <person name="Ma J."/>
            <person name="Kohara Y."/>
            <person name="Sharp S."/>
            <person name="Simmonds M."/>
            <person name="Spiegler S."/>
            <person name="Tivey A."/>
            <person name="Sugano S."/>
            <person name="White B."/>
            <person name="Walker D."/>
            <person name="Woodward J."/>
            <person name="Winckler T."/>
            <person name="Tanaka Y."/>
            <person name="Shaulsky G."/>
            <person name="Schleicher M."/>
            <person name="Weinstock G."/>
            <person name="Rosenthal A."/>
            <person name="Cox E.C."/>
            <person name="Chisholm R.L."/>
            <person name="Gibbs R."/>
            <person name="Loomis W.F."/>
            <person name="Platzer M."/>
            <person name="Kay R.R."/>
            <person name="Williams J."/>
            <person name="Dear P.H."/>
            <person name="Noegel A.A."/>
            <person name="Barrell B."/>
            <person name="Kuspa A."/>
        </authorList>
    </citation>
    <scope>NUCLEOTIDE SEQUENCE [LARGE SCALE GENOMIC DNA]</scope>
    <source>
        <strain evidence="2 4">AX4</strain>
    </source>
</reference>
<keyword evidence="1" id="KW-0732">Signal</keyword>
<dbReference type="Proteomes" id="UP000002195">
    <property type="component" value="Unassembled WGS sequence"/>
</dbReference>
<organism evidence="2 4">
    <name type="scientific">Dictyostelium discoideum</name>
    <name type="common">Social amoeba</name>
    <dbReference type="NCBI Taxonomy" id="44689"/>
    <lineage>
        <taxon>Eukaryota</taxon>
        <taxon>Amoebozoa</taxon>
        <taxon>Evosea</taxon>
        <taxon>Eumycetozoa</taxon>
        <taxon>Dictyostelia</taxon>
        <taxon>Dictyosteliales</taxon>
        <taxon>Dictyosteliaceae</taxon>
        <taxon>Dictyostelium</taxon>
    </lineage>
</organism>
<dbReference type="EMBL" id="AAFI02000011">
    <property type="protein sequence ID" value="EAL70613.1"/>
    <property type="molecule type" value="Genomic_DNA"/>
</dbReference>
<evidence type="ECO:0000313" key="2">
    <source>
        <dbReference type="EMBL" id="EAL70613.1"/>
    </source>
</evidence>
<accession>Q556T0</accession>
<sequence>MNIQLKTNKNKRIKILLLSLNISWVVSENKYEVQCVLDCLDHDPNYTIDCTDVYKGTACKNIIRRCKASCAKH</sequence>